<feature type="domain" description="HTH gntR-type" evidence="4">
    <location>
        <begin position="14"/>
        <end position="82"/>
    </location>
</feature>
<dbReference type="InterPro" id="IPR036390">
    <property type="entry name" value="WH_DNA-bd_sf"/>
</dbReference>
<protein>
    <submittedName>
        <fullName evidence="5">GntR family transcriptional regulator</fullName>
    </submittedName>
</protein>
<dbReference type="PANTHER" id="PTHR38445:SF9">
    <property type="entry name" value="HTH-TYPE TRANSCRIPTIONAL REPRESSOR YTRA"/>
    <property type="match status" value="1"/>
</dbReference>
<name>A0AAW8QYN9_9ALTE</name>
<dbReference type="InterPro" id="IPR036388">
    <property type="entry name" value="WH-like_DNA-bd_sf"/>
</dbReference>
<evidence type="ECO:0000256" key="1">
    <source>
        <dbReference type="ARBA" id="ARBA00023015"/>
    </source>
</evidence>
<dbReference type="Pfam" id="PF00392">
    <property type="entry name" value="GntR"/>
    <property type="match status" value="1"/>
</dbReference>
<dbReference type="PROSITE" id="PS50949">
    <property type="entry name" value="HTH_GNTR"/>
    <property type="match status" value="1"/>
</dbReference>
<accession>A0AAW8QYN9</accession>
<proteinExistence type="predicted"/>
<sequence>MSHLKLSLSLTDPKPIFKQIVDAVRVLIASGELAPGSKLPSVRALAMEQTISVNTVAKAYNILTAQGLLVSKPGLGLFVDQRRQLLSESEQQKKLDFAVTNFVSDVSDLHIKQSVIIDKVKNGLSKLGPVSTDSPSSLEND</sequence>
<dbReference type="AlphaFoldDB" id="A0AAW8QYN9"/>
<evidence type="ECO:0000259" key="4">
    <source>
        <dbReference type="PROSITE" id="PS50949"/>
    </source>
</evidence>
<dbReference type="InterPro" id="IPR000524">
    <property type="entry name" value="Tscrpt_reg_HTH_GntR"/>
</dbReference>
<dbReference type="GO" id="GO:0003700">
    <property type="term" value="F:DNA-binding transcription factor activity"/>
    <property type="evidence" value="ECO:0007669"/>
    <property type="project" value="InterPro"/>
</dbReference>
<dbReference type="CDD" id="cd07377">
    <property type="entry name" value="WHTH_GntR"/>
    <property type="match status" value="1"/>
</dbReference>
<dbReference type="EMBL" id="JAVRIE010000001">
    <property type="protein sequence ID" value="MDT0581106.1"/>
    <property type="molecule type" value="Genomic_DNA"/>
</dbReference>
<organism evidence="5 6">
    <name type="scientific">Brumicola blandensis</name>
    <dbReference type="NCBI Taxonomy" id="3075611"/>
    <lineage>
        <taxon>Bacteria</taxon>
        <taxon>Pseudomonadati</taxon>
        <taxon>Pseudomonadota</taxon>
        <taxon>Gammaproteobacteria</taxon>
        <taxon>Alteromonadales</taxon>
        <taxon>Alteromonadaceae</taxon>
        <taxon>Brumicola</taxon>
    </lineage>
</organism>
<evidence type="ECO:0000313" key="5">
    <source>
        <dbReference type="EMBL" id="MDT0581106.1"/>
    </source>
</evidence>
<comment type="caution">
    <text evidence="5">The sequence shown here is derived from an EMBL/GenBank/DDBJ whole genome shotgun (WGS) entry which is preliminary data.</text>
</comment>
<dbReference type="SUPFAM" id="SSF46785">
    <property type="entry name" value="Winged helix' DNA-binding domain"/>
    <property type="match status" value="1"/>
</dbReference>
<evidence type="ECO:0000256" key="3">
    <source>
        <dbReference type="ARBA" id="ARBA00023163"/>
    </source>
</evidence>
<keyword evidence="3" id="KW-0804">Transcription</keyword>
<dbReference type="SMART" id="SM00345">
    <property type="entry name" value="HTH_GNTR"/>
    <property type="match status" value="1"/>
</dbReference>
<evidence type="ECO:0000313" key="6">
    <source>
        <dbReference type="Proteomes" id="UP001249020"/>
    </source>
</evidence>
<keyword evidence="2" id="KW-0238">DNA-binding</keyword>
<dbReference type="Gene3D" id="1.10.10.10">
    <property type="entry name" value="Winged helix-like DNA-binding domain superfamily/Winged helix DNA-binding domain"/>
    <property type="match status" value="1"/>
</dbReference>
<dbReference type="Proteomes" id="UP001249020">
    <property type="component" value="Unassembled WGS sequence"/>
</dbReference>
<dbReference type="RefSeq" id="WP_311359921.1">
    <property type="nucleotide sequence ID" value="NZ_JAVRIE010000001.1"/>
</dbReference>
<dbReference type="PANTHER" id="PTHR38445">
    <property type="entry name" value="HTH-TYPE TRANSCRIPTIONAL REPRESSOR YTRA"/>
    <property type="match status" value="1"/>
</dbReference>
<dbReference type="GO" id="GO:0003677">
    <property type="term" value="F:DNA binding"/>
    <property type="evidence" value="ECO:0007669"/>
    <property type="project" value="UniProtKB-KW"/>
</dbReference>
<keyword evidence="1" id="KW-0805">Transcription regulation</keyword>
<reference evidence="5 6" key="1">
    <citation type="submission" date="2023-09" db="EMBL/GenBank/DDBJ databases">
        <authorList>
            <person name="Rey-Velasco X."/>
        </authorList>
    </citation>
    <scope>NUCLEOTIDE SEQUENCE [LARGE SCALE GENOMIC DNA]</scope>
    <source>
        <strain evidence="5 6">W409</strain>
    </source>
</reference>
<gene>
    <name evidence="5" type="ORF">RM544_00995</name>
</gene>
<keyword evidence="6" id="KW-1185">Reference proteome</keyword>
<evidence type="ECO:0000256" key="2">
    <source>
        <dbReference type="ARBA" id="ARBA00023125"/>
    </source>
</evidence>